<dbReference type="InterPro" id="IPR012337">
    <property type="entry name" value="RNaseH-like_sf"/>
</dbReference>
<keyword evidence="2" id="KW-0378">Hydrolase</keyword>
<dbReference type="AlphaFoldDB" id="A0AA49GBD4"/>
<dbReference type="Proteomes" id="UP001230496">
    <property type="component" value="Chromosome"/>
</dbReference>
<keyword evidence="2" id="KW-0540">Nuclease</keyword>
<dbReference type="KEGG" id="msaa:QYS49_14570"/>
<dbReference type="EMBL" id="CP129971">
    <property type="protein sequence ID" value="WKK78157.1"/>
    <property type="molecule type" value="Genomic_DNA"/>
</dbReference>
<dbReference type="CDD" id="cd05782">
    <property type="entry name" value="DNA_polB_like1_exo"/>
    <property type="match status" value="1"/>
</dbReference>
<evidence type="ECO:0000313" key="2">
    <source>
        <dbReference type="EMBL" id="WKK78157.1"/>
    </source>
</evidence>
<sequence length="244" mass="28353">MSRTSTLNEPKMAVLFIDIETVPQAENYTDLSEKEQSLWQHKASFLTKNEETEEEIYQRAGIYAEFGKIVVVSLGWMHGNEKNRKLRVTTLADEDEAKLLNNLIPILQKVEDTNSVICGHNIKEFDIPYICRRILVNGLKLPSVLDVSSMKPWQTPYLDTLEMWKFGDRKHYTKLDLLAHIFDLPTSKDDIDGSQVYEVYYKEGDLERIAEYCEKDVVLTCQLYLKMKGQPILQEEQIIKVKDE</sequence>
<evidence type="ECO:0000313" key="3">
    <source>
        <dbReference type="Proteomes" id="UP001230496"/>
    </source>
</evidence>
<keyword evidence="2" id="KW-0269">Exonuclease</keyword>
<gene>
    <name evidence="2" type="ORF">QYS49_14570</name>
</gene>
<reference evidence="2 3" key="1">
    <citation type="submission" date="2023-08" db="EMBL/GenBank/DDBJ databases">
        <title>Comparative genomics and taxonomic characterization of three novel marine species of genus Marivirga.</title>
        <authorList>
            <person name="Muhammad N."/>
            <person name="Kim S.-G."/>
        </authorList>
    </citation>
    <scope>NUCLEOTIDE SEQUENCE [LARGE SCALE GENOMIC DNA]</scope>
    <source>
        <strain evidence="2 3">BDSF4-3</strain>
    </source>
</reference>
<dbReference type="Gene3D" id="3.30.420.10">
    <property type="entry name" value="Ribonuclease H-like superfamily/Ribonuclease H"/>
    <property type="match status" value="1"/>
</dbReference>
<evidence type="ECO:0000259" key="1">
    <source>
        <dbReference type="Pfam" id="PF10108"/>
    </source>
</evidence>
<dbReference type="InterPro" id="IPR019288">
    <property type="entry name" value="3'-5'_exonuclease_PolB-like"/>
</dbReference>
<dbReference type="Pfam" id="PF10108">
    <property type="entry name" value="DNA_pol_B_exo2"/>
    <property type="match status" value="1"/>
</dbReference>
<organism evidence="2 3">
    <name type="scientific">Marivirga salinarum</name>
    <dbReference type="NCBI Taxonomy" id="3059078"/>
    <lineage>
        <taxon>Bacteria</taxon>
        <taxon>Pseudomonadati</taxon>
        <taxon>Bacteroidota</taxon>
        <taxon>Cytophagia</taxon>
        <taxon>Cytophagales</taxon>
        <taxon>Marivirgaceae</taxon>
        <taxon>Marivirga</taxon>
    </lineage>
</organism>
<dbReference type="SUPFAM" id="SSF53098">
    <property type="entry name" value="Ribonuclease H-like"/>
    <property type="match status" value="1"/>
</dbReference>
<protein>
    <submittedName>
        <fullName evidence="2">3'-5' exonuclease</fullName>
        <ecNumber evidence="2">3.1.-.-</ecNumber>
    </submittedName>
</protein>
<feature type="domain" description="Predicted 3'-5' exonuclease PolB-like" evidence="1">
    <location>
        <begin position="66"/>
        <end position="228"/>
    </location>
</feature>
<name>A0AA49GBD4_9BACT</name>
<dbReference type="GO" id="GO:0003676">
    <property type="term" value="F:nucleic acid binding"/>
    <property type="evidence" value="ECO:0007669"/>
    <property type="project" value="InterPro"/>
</dbReference>
<dbReference type="RefSeq" id="WP_308348840.1">
    <property type="nucleotide sequence ID" value="NZ_CP129971.1"/>
</dbReference>
<proteinExistence type="predicted"/>
<dbReference type="GO" id="GO:0004527">
    <property type="term" value="F:exonuclease activity"/>
    <property type="evidence" value="ECO:0007669"/>
    <property type="project" value="UniProtKB-KW"/>
</dbReference>
<keyword evidence="3" id="KW-1185">Reference proteome</keyword>
<accession>A0AA49GBD4</accession>
<dbReference type="InterPro" id="IPR036397">
    <property type="entry name" value="RNaseH_sf"/>
</dbReference>
<dbReference type="EC" id="3.1.-.-" evidence="2"/>